<keyword evidence="2 5" id="KW-0371">Homeobox</keyword>
<evidence type="ECO:0000256" key="6">
    <source>
        <dbReference type="SAM" id="MobiDB-lite"/>
    </source>
</evidence>
<feature type="domain" description="Homeobox" evidence="7">
    <location>
        <begin position="94"/>
        <end position="157"/>
    </location>
</feature>
<dbReference type="PANTHER" id="PTHR11850">
    <property type="entry name" value="HOMEOBOX PROTEIN TRANSCRIPTION FACTORS"/>
    <property type="match status" value="1"/>
</dbReference>
<keyword evidence="4" id="KW-0862">Zinc</keyword>
<dbReference type="PROSITE" id="PS00028">
    <property type="entry name" value="ZINC_FINGER_C2H2_1"/>
    <property type="match status" value="1"/>
</dbReference>
<evidence type="ECO:0000256" key="4">
    <source>
        <dbReference type="PROSITE-ProRule" id="PRU00042"/>
    </source>
</evidence>
<dbReference type="InterPro" id="IPR013087">
    <property type="entry name" value="Znf_C2H2_type"/>
</dbReference>
<dbReference type="GO" id="GO:0003677">
    <property type="term" value="F:DNA binding"/>
    <property type="evidence" value="ECO:0007669"/>
    <property type="project" value="UniProtKB-UniRule"/>
</dbReference>
<evidence type="ECO:0000256" key="3">
    <source>
        <dbReference type="ARBA" id="ARBA00023242"/>
    </source>
</evidence>
<evidence type="ECO:0000256" key="1">
    <source>
        <dbReference type="ARBA" id="ARBA00023125"/>
    </source>
</evidence>
<organism evidence="9 10">
    <name type="scientific">Colletotrichum tabaci</name>
    <dbReference type="NCBI Taxonomy" id="1209068"/>
    <lineage>
        <taxon>Eukaryota</taxon>
        <taxon>Fungi</taxon>
        <taxon>Dikarya</taxon>
        <taxon>Ascomycota</taxon>
        <taxon>Pezizomycotina</taxon>
        <taxon>Sordariomycetes</taxon>
        <taxon>Hypocreomycetidae</taxon>
        <taxon>Glomerellales</taxon>
        <taxon>Glomerellaceae</taxon>
        <taxon>Colletotrichum</taxon>
        <taxon>Colletotrichum destructivum species complex</taxon>
    </lineage>
</organism>
<dbReference type="InterPro" id="IPR008422">
    <property type="entry name" value="KN_HD"/>
</dbReference>
<dbReference type="Gene3D" id="1.10.10.60">
    <property type="entry name" value="Homeodomain-like"/>
    <property type="match status" value="1"/>
</dbReference>
<feature type="compositionally biased region" description="Polar residues" evidence="6">
    <location>
        <begin position="40"/>
        <end position="66"/>
    </location>
</feature>
<dbReference type="Proteomes" id="UP001327957">
    <property type="component" value="Unassembled WGS sequence"/>
</dbReference>
<protein>
    <submittedName>
        <fullName evidence="9">C2H2 type zinc finger domain-containing protein</fullName>
    </submittedName>
</protein>
<keyword evidence="10" id="KW-1185">Reference proteome</keyword>
<dbReference type="GO" id="GO:0005634">
    <property type="term" value="C:nucleus"/>
    <property type="evidence" value="ECO:0007669"/>
    <property type="project" value="UniProtKB-SubCell"/>
</dbReference>
<feature type="region of interest" description="Disordered" evidence="6">
    <location>
        <begin position="35"/>
        <end position="100"/>
    </location>
</feature>
<dbReference type="GO" id="GO:0008270">
    <property type="term" value="F:zinc ion binding"/>
    <property type="evidence" value="ECO:0007669"/>
    <property type="project" value="UniProtKB-KW"/>
</dbReference>
<feature type="region of interest" description="Disordered" evidence="6">
    <location>
        <begin position="215"/>
        <end position="299"/>
    </location>
</feature>
<dbReference type="PROSITE" id="PS50071">
    <property type="entry name" value="HOMEOBOX_2"/>
    <property type="match status" value="1"/>
</dbReference>
<dbReference type="Gene3D" id="3.30.160.60">
    <property type="entry name" value="Classic Zinc Finger"/>
    <property type="match status" value="1"/>
</dbReference>
<dbReference type="Pfam" id="PF05920">
    <property type="entry name" value="Homeobox_KN"/>
    <property type="match status" value="1"/>
</dbReference>
<feature type="region of interest" description="Disordered" evidence="6">
    <location>
        <begin position="705"/>
        <end position="727"/>
    </location>
</feature>
<gene>
    <name evidence="9" type="ORF">QIS74_07251</name>
</gene>
<dbReference type="AlphaFoldDB" id="A0AAV9TB58"/>
<evidence type="ECO:0000256" key="2">
    <source>
        <dbReference type="ARBA" id="ARBA00023155"/>
    </source>
</evidence>
<dbReference type="SUPFAM" id="SSF46689">
    <property type="entry name" value="Homeodomain-like"/>
    <property type="match status" value="1"/>
</dbReference>
<dbReference type="InterPro" id="IPR050224">
    <property type="entry name" value="TALE_homeobox"/>
</dbReference>
<feature type="domain" description="C2H2-type" evidence="8">
    <location>
        <begin position="307"/>
        <end position="335"/>
    </location>
</feature>
<dbReference type="SMART" id="SM00389">
    <property type="entry name" value="HOX"/>
    <property type="match status" value="1"/>
</dbReference>
<reference evidence="9 10" key="1">
    <citation type="submission" date="2023-04" db="EMBL/GenBank/DDBJ databases">
        <title>Colletotrichum tabacum stain YC1 causing leaf anthracnose on Nicotiana tabacum(L.) cv.</title>
        <authorList>
            <person name="Ji Z."/>
            <person name="Wang M."/>
            <person name="Zhang J."/>
            <person name="Wang N."/>
            <person name="Zhou Z."/>
        </authorList>
    </citation>
    <scope>NUCLEOTIDE SEQUENCE [LARGE SCALE GENOMIC DNA]</scope>
    <source>
        <strain evidence="9 10">YC1</strain>
    </source>
</reference>
<evidence type="ECO:0000313" key="10">
    <source>
        <dbReference type="Proteomes" id="UP001327957"/>
    </source>
</evidence>
<accession>A0AAV9TB58</accession>
<dbReference type="PROSITE" id="PS50157">
    <property type="entry name" value="ZINC_FINGER_C2H2_2"/>
    <property type="match status" value="1"/>
</dbReference>
<evidence type="ECO:0000259" key="8">
    <source>
        <dbReference type="PROSITE" id="PS50157"/>
    </source>
</evidence>
<feature type="compositionally biased region" description="Low complexity" evidence="6">
    <location>
        <begin position="705"/>
        <end position="714"/>
    </location>
</feature>
<dbReference type="CDD" id="cd00086">
    <property type="entry name" value="homeodomain"/>
    <property type="match status" value="1"/>
</dbReference>
<keyword evidence="1 5" id="KW-0238">DNA-binding</keyword>
<keyword evidence="4" id="KW-0863">Zinc-finger</keyword>
<sequence>MADPFATELPPVLPDDIEFDFSQFCLFPSTEDIYEDASASHDQAQHTSGDTQQPDEPMASPSSSISGGVILSDVVENGNLDPKTADDTNASAAETTSKAGSRFTSTTIRVLRAWFDNHERYPYPTPEEVERLQKRTGLSKQQLTNWFANTRRRKRFCANGTASPRVPSFTEPGSGPIDIPARRPTPMPFEQMNPLQRWEHSPPEHEPALVSDISRAVAASSSRRSGLSNRSRSSARSSDNASSVSSVGTSRSSRGSRSNGSAYSYGSNASPVPTHGIRKDSSRRRRRAMAKGQRDKPKSLMQTRNLYQCTFCAETFKTKYDWQRHEKTLHLSLEEWVCSPGGAIEIDPERGILCVYCDEVGPDQHHLDGHHQAACSDRPLDERTFYRKDHLRQHLKLVHRTKKMTKCAEKWKVTTDAIRSRCGFCDAALESWSHRGDHIADHYRSDGITMSDWKGDWGFEPSVLAKLENAVPPYLIQWEQSAPVPFCANDGPADTCPSAYELLKLELEYFVRNFFEAHEALPSDDDLIYEGCTIIFGSQLFSPDLDPAASSWLRDLFMDATEIAARARLRPMNQLAKLRMSQLRIKGKADIFEDCELESQLCRHLREHTSLGLAVSDAELQQEACATLYRVEASSTNPSRRFAGFLVRLIWESTGWIESLRQRAEQFVGDPYLDFGPVQATLESLADDPMNGLFGGGLGGLGQMTLGSGSQPGPSGHGDRMAGGGGGGGGNDAALASFLEPAMYSQPPGAGPGLMPDDLFKDGASASASASATGAQDFYSRLQTGKTLFAGSGFSLGWTEQPSAKGMPFFLNDPNRYGRLAGELSRFVASSMSPNNPNKHVPTDDEIRYQARWIFYDDDDPWNQTPADTPEWLAEFKKQVGLP</sequence>
<dbReference type="InterPro" id="IPR009057">
    <property type="entry name" value="Homeodomain-like_sf"/>
</dbReference>
<dbReference type="EMBL" id="JASAOK010000039">
    <property type="protein sequence ID" value="KAK6217137.1"/>
    <property type="molecule type" value="Genomic_DNA"/>
</dbReference>
<keyword evidence="4" id="KW-0479">Metal-binding</keyword>
<dbReference type="SMART" id="SM00355">
    <property type="entry name" value="ZnF_C2H2"/>
    <property type="match status" value="2"/>
</dbReference>
<feature type="compositionally biased region" description="Low complexity" evidence="6">
    <location>
        <begin position="215"/>
        <end position="270"/>
    </location>
</feature>
<name>A0AAV9TB58_9PEZI</name>
<comment type="caution">
    <text evidence="9">The sequence shown here is derived from an EMBL/GenBank/DDBJ whole genome shotgun (WGS) entry which is preliminary data.</text>
</comment>
<proteinExistence type="predicted"/>
<feature type="DNA-binding region" description="Homeobox" evidence="5">
    <location>
        <begin position="96"/>
        <end position="158"/>
    </location>
</feature>
<feature type="region of interest" description="Disordered" evidence="6">
    <location>
        <begin position="160"/>
        <end position="191"/>
    </location>
</feature>
<feature type="compositionally biased region" description="Polar residues" evidence="6">
    <location>
        <begin position="87"/>
        <end position="100"/>
    </location>
</feature>
<evidence type="ECO:0000313" key="9">
    <source>
        <dbReference type="EMBL" id="KAK6217137.1"/>
    </source>
</evidence>
<comment type="subcellular location">
    <subcellularLocation>
        <location evidence="5">Nucleus</location>
    </subcellularLocation>
</comment>
<dbReference type="GO" id="GO:0006355">
    <property type="term" value="P:regulation of DNA-templated transcription"/>
    <property type="evidence" value="ECO:0007669"/>
    <property type="project" value="InterPro"/>
</dbReference>
<keyword evidence="3 5" id="KW-0539">Nucleus</keyword>
<evidence type="ECO:0000259" key="7">
    <source>
        <dbReference type="PROSITE" id="PS50071"/>
    </source>
</evidence>
<evidence type="ECO:0000256" key="5">
    <source>
        <dbReference type="PROSITE-ProRule" id="PRU00108"/>
    </source>
</evidence>
<dbReference type="InterPro" id="IPR001356">
    <property type="entry name" value="HD"/>
</dbReference>